<dbReference type="PANTHER" id="PTHR48019">
    <property type="entry name" value="SERUM RESPONSE FACTOR HOMOLOG"/>
    <property type="match status" value="1"/>
</dbReference>
<dbReference type="InterPro" id="IPR050142">
    <property type="entry name" value="MADS-box/MEF2_TF"/>
</dbReference>
<evidence type="ECO:0000259" key="8">
    <source>
        <dbReference type="PROSITE" id="PS50066"/>
    </source>
</evidence>
<evidence type="ECO:0000256" key="3">
    <source>
        <dbReference type="ARBA" id="ARBA00023015"/>
    </source>
</evidence>
<name>A0A8B8KVY6_ABRPR</name>
<reference evidence="10" key="1">
    <citation type="journal article" date="2019" name="Toxins">
        <title>Detection of Abrin-Like and Prepropulchellin-Like Toxin Genes and Transcripts Using Whole Genome Sequencing and Full-Length Transcript Sequencing of Abrus precatorius.</title>
        <authorList>
            <person name="Hovde B.T."/>
            <person name="Daligault H.E."/>
            <person name="Hanschen E.R."/>
            <person name="Kunde Y.A."/>
            <person name="Johnson M.B."/>
            <person name="Starkenburg S.R."/>
            <person name="Johnson S.L."/>
        </authorList>
    </citation>
    <scope>NUCLEOTIDE SEQUENCE [LARGE SCALE GENOMIC DNA]</scope>
</reference>
<dbReference type="InterPro" id="IPR033896">
    <property type="entry name" value="MEF2-like_N"/>
</dbReference>
<dbReference type="GO" id="GO:0045944">
    <property type="term" value="P:positive regulation of transcription by RNA polymerase II"/>
    <property type="evidence" value="ECO:0007669"/>
    <property type="project" value="InterPro"/>
</dbReference>
<dbReference type="FunFam" id="3.40.1810.10:FF:000007">
    <property type="entry name" value="Transcription factor, MADS-box"/>
    <property type="match status" value="1"/>
</dbReference>
<dbReference type="GO" id="GO:0000977">
    <property type="term" value="F:RNA polymerase II transcription regulatory region sequence-specific DNA binding"/>
    <property type="evidence" value="ECO:0007669"/>
    <property type="project" value="InterPro"/>
</dbReference>
<keyword evidence="2" id="KW-0221">Differentiation</keyword>
<dbReference type="CDD" id="cd00265">
    <property type="entry name" value="MADS_MEF2_like"/>
    <property type="match status" value="1"/>
</dbReference>
<sequence length="200" mass="23331">MGKKKIQINKIDDATTRQVTFAKRRKGLFKKAEELSVLCDADVALIVFNSYGRLFHYSNLRMKEVLERHHLYSKNWAKLEQPSPELELISNNNARLSEVYEKSLQLRQLKGEDLEGLDIEELQQLERSFETRLRHVIEKKEEKIINDMRILRGKEKQLMEANERLLNHGIVTDISTGKRHSSENNGNSDPWLKLGLPYSS</sequence>
<dbReference type="PROSITE" id="PS51297">
    <property type="entry name" value="K_BOX"/>
    <property type="match status" value="1"/>
</dbReference>
<evidence type="ECO:0000256" key="6">
    <source>
        <dbReference type="ARBA" id="ARBA00023242"/>
    </source>
</evidence>
<dbReference type="KEGG" id="aprc:113859574"/>
<dbReference type="OrthoDB" id="1898716at2759"/>
<reference evidence="11" key="2">
    <citation type="submission" date="2025-08" db="UniProtKB">
        <authorList>
            <consortium name="RefSeq"/>
        </authorList>
    </citation>
    <scope>IDENTIFICATION</scope>
    <source>
        <tissue evidence="11">Young leaves</tissue>
    </source>
</reference>
<feature type="region of interest" description="Disordered" evidence="7">
    <location>
        <begin position="175"/>
        <end position="200"/>
    </location>
</feature>
<dbReference type="GeneID" id="113859574"/>
<dbReference type="Pfam" id="PF01486">
    <property type="entry name" value="K-box"/>
    <property type="match status" value="1"/>
</dbReference>
<evidence type="ECO:0000256" key="7">
    <source>
        <dbReference type="SAM" id="MobiDB-lite"/>
    </source>
</evidence>
<evidence type="ECO:0000256" key="1">
    <source>
        <dbReference type="ARBA" id="ARBA00004123"/>
    </source>
</evidence>
<dbReference type="SMART" id="SM00432">
    <property type="entry name" value="MADS"/>
    <property type="match status" value="1"/>
</dbReference>
<comment type="subcellular location">
    <subcellularLocation>
        <location evidence="1">Nucleus</location>
    </subcellularLocation>
</comment>
<dbReference type="GO" id="GO:0003700">
    <property type="term" value="F:DNA-binding transcription factor activity"/>
    <property type="evidence" value="ECO:0007669"/>
    <property type="project" value="InterPro"/>
</dbReference>
<dbReference type="Pfam" id="PF00319">
    <property type="entry name" value="SRF-TF"/>
    <property type="match status" value="1"/>
</dbReference>
<dbReference type="Proteomes" id="UP000694853">
    <property type="component" value="Unplaced"/>
</dbReference>
<proteinExistence type="predicted"/>
<dbReference type="RefSeq" id="XP_027348111.1">
    <property type="nucleotide sequence ID" value="XM_027492310.1"/>
</dbReference>
<dbReference type="Gene3D" id="3.40.1810.10">
    <property type="entry name" value="Transcription factor, MADS-box"/>
    <property type="match status" value="1"/>
</dbReference>
<dbReference type="PROSITE" id="PS50066">
    <property type="entry name" value="MADS_BOX_2"/>
    <property type="match status" value="1"/>
</dbReference>
<dbReference type="GO" id="GO:0005634">
    <property type="term" value="C:nucleus"/>
    <property type="evidence" value="ECO:0007669"/>
    <property type="project" value="UniProtKB-SubCell"/>
</dbReference>
<dbReference type="AlphaFoldDB" id="A0A8B8KVY6"/>
<protein>
    <submittedName>
        <fullName evidence="11">MADS-box protein JOINTLESS-like</fullName>
    </submittedName>
</protein>
<dbReference type="InterPro" id="IPR002487">
    <property type="entry name" value="TF_Kbox"/>
</dbReference>
<feature type="domain" description="K-box" evidence="9">
    <location>
        <begin position="85"/>
        <end position="177"/>
    </location>
</feature>
<keyword evidence="6" id="KW-0539">Nucleus</keyword>
<evidence type="ECO:0000259" key="9">
    <source>
        <dbReference type="PROSITE" id="PS51297"/>
    </source>
</evidence>
<keyword evidence="10" id="KW-1185">Reference proteome</keyword>
<dbReference type="PRINTS" id="PR00404">
    <property type="entry name" value="MADSDOMAIN"/>
</dbReference>
<dbReference type="GO" id="GO:0046983">
    <property type="term" value="F:protein dimerization activity"/>
    <property type="evidence" value="ECO:0007669"/>
    <property type="project" value="InterPro"/>
</dbReference>
<dbReference type="InterPro" id="IPR036879">
    <property type="entry name" value="TF_MADSbox_sf"/>
</dbReference>
<keyword evidence="5" id="KW-0804">Transcription</keyword>
<evidence type="ECO:0000313" key="10">
    <source>
        <dbReference type="Proteomes" id="UP000694853"/>
    </source>
</evidence>
<dbReference type="InterPro" id="IPR002100">
    <property type="entry name" value="TF_MADSbox"/>
</dbReference>
<evidence type="ECO:0000256" key="2">
    <source>
        <dbReference type="ARBA" id="ARBA00022782"/>
    </source>
</evidence>
<feature type="domain" description="MADS-box" evidence="8">
    <location>
        <begin position="1"/>
        <end position="61"/>
    </location>
</feature>
<keyword evidence="3" id="KW-0805">Transcription regulation</keyword>
<keyword evidence="4" id="KW-0238">DNA-binding</keyword>
<gene>
    <name evidence="11" type="primary">LOC113859574</name>
</gene>
<dbReference type="GO" id="GO:0030154">
    <property type="term" value="P:cell differentiation"/>
    <property type="evidence" value="ECO:0007669"/>
    <property type="project" value="UniProtKB-KW"/>
</dbReference>
<evidence type="ECO:0000313" key="11">
    <source>
        <dbReference type="RefSeq" id="XP_027348111.1"/>
    </source>
</evidence>
<accession>A0A8B8KVY6</accession>
<dbReference type="SUPFAM" id="SSF55455">
    <property type="entry name" value="SRF-like"/>
    <property type="match status" value="1"/>
</dbReference>
<organism evidence="10 11">
    <name type="scientific">Abrus precatorius</name>
    <name type="common">Indian licorice</name>
    <name type="synonym">Glycine abrus</name>
    <dbReference type="NCBI Taxonomy" id="3816"/>
    <lineage>
        <taxon>Eukaryota</taxon>
        <taxon>Viridiplantae</taxon>
        <taxon>Streptophyta</taxon>
        <taxon>Embryophyta</taxon>
        <taxon>Tracheophyta</taxon>
        <taxon>Spermatophyta</taxon>
        <taxon>Magnoliopsida</taxon>
        <taxon>eudicotyledons</taxon>
        <taxon>Gunneridae</taxon>
        <taxon>Pentapetalae</taxon>
        <taxon>rosids</taxon>
        <taxon>fabids</taxon>
        <taxon>Fabales</taxon>
        <taxon>Fabaceae</taxon>
        <taxon>Papilionoideae</taxon>
        <taxon>50 kb inversion clade</taxon>
        <taxon>NPAAA clade</taxon>
        <taxon>indigoferoid/millettioid clade</taxon>
        <taxon>Abreae</taxon>
        <taxon>Abrus</taxon>
    </lineage>
</organism>
<evidence type="ECO:0000256" key="4">
    <source>
        <dbReference type="ARBA" id="ARBA00023125"/>
    </source>
</evidence>
<evidence type="ECO:0000256" key="5">
    <source>
        <dbReference type="ARBA" id="ARBA00023163"/>
    </source>
</evidence>